<protein>
    <recommendedName>
        <fullName evidence="4">Type VII secretion protein EccB</fullName>
    </recommendedName>
</protein>
<evidence type="ECO:0000313" key="3">
    <source>
        <dbReference type="Proteomes" id="UP000000235"/>
    </source>
</evidence>
<dbReference type="DNASU" id="5057893"/>
<keyword evidence="1" id="KW-0812">Transmembrane</keyword>
<gene>
    <name evidence="2" type="ordered locus">Strop_1440</name>
</gene>
<reference evidence="3" key="1">
    <citation type="journal article" date="2007" name="Proc. Natl. Acad. Sci. U.S.A.">
        <title>Genome sequencing reveals complex secondary metabolome in the marine actinomycete Salinispora tropica.</title>
        <authorList>
            <person name="Udwary D.W."/>
            <person name="Zeigler L."/>
            <person name="Asolkar R.N."/>
            <person name="Singan V."/>
            <person name="Lapidus A."/>
            <person name="Fenical W."/>
            <person name="Jensen P.R."/>
            <person name="Moore B.S."/>
        </authorList>
    </citation>
    <scope>NUCLEOTIDE SEQUENCE [LARGE SCALE GENOMIC DNA]</scope>
    <source>
        <strain evidence="3">ATCC BAA-916 / DSM 44818 / CNB-440</strain>
    </source>
</reference>
<dbReference type="PATRIC" id="fig|369723.5.peg.1467"/>
<dbReference type="HOGENOM" id="CLU_036302_1_1_11"/>
<dbReference type="GO" id="GO:0005576">
    <property type="term" value="C:extracellular region"/>
    <property type="evidence" value="ECO:0007669"/>
    <property type="project" value="TreeGrafter"/>
</dbReference>
<dbReference type="STRING" id="369723.Strop_1440"/>
<dbReference type="PANTHER" id="PTHR40765">
    <property type="entry name" value="ESX-2 SECRETION SYSTEM ATPASE ECCB2"/>
    <property type="match status" value="1"/>
</dbReference>
<dbReference type="InterPro" id="IPR007795">
    <property type="entry name" value="T7SS_EccB"/>
</dbReference>
<dbReference type="KEGG" id="stp:Strop_1440"/>
<dbReference type="EMBL" id="CP000667">
    <property type="protein sequence ID" value="ABP53906.1"/>
    <property type="molecule type" value="Genomic_DNA"/>
</dbReference>
<dbReference type="Gene3D" id="3.30.2390.20">
    <property type="entry name" value="Type VII secretion system EccB, repeat 1 domain"/>
    <property type="match status" value="1"/>
</dbReference>
<evidence type="ECO:0008006" key="4">
    <source>
        <dbReference type="Google" id="ProtNLM"/>
    </source>
</evidence>
<dbReference type="Pfam" id="PF05108">
    <property type="entry name" value="T7SS_ESX1_EccB"/>
    <property type="match status" value="1"/>
</dbReference>
<organism evidence="2 3">
    <name type="scientific">Salinispora tropica (strain ATCC BAA-916 / DSM 44818 / JCM 13857 / NBRC 105044 / CNB-440)</name>
    <dbReference type="NCBI Taxonomy" id="369723"/>
    <lineage>
        <taxon>Bacteria</taxon>
        <taxon>Bacillati</taxon>
        <taxon>Actinomycetota</taxon>
        <taxon>Actinomycetes</taxon>
        <taxon>Micromonosporales</taxon>
        <taxon>Micromonosporaceae</taxon>
        <taxon>Salinispora</taxon>
    </lineage>
</organism>
<keyword evidence="1" id="KW-1133">Transmembrane helix</keyword>
<dbReference type="PANTHER" id="PTHR40765:SF2">
    <property type="entry name" value="ESX-2 SECRETION SYSTEM ATPASE ECCB2"/>
    <property type="match status" value="1"/>
</dbReference>
<feature type="transmembrane region" description="Helical" evidence="1">
    <location>
        <begin position="42"/>
        <end position="61"/>
    </location>
</feature>
<dbReference type="AlphaFoldDB" id="A4X4V6"/>
<proteinExistence type="predicted"/>
<sequence length="467" mass="48185">MSDNRDRLHAHQFVSGRLVTALVTGDPDAQEQPMRRSRMGGLIGLVLALLVTAGFGVYGLIAGGGSDSWQEPGSIVVERETGTRYLYLDGELRPALNYSSALLAVAGGDGSVQLVSRSSLDKVPRGRPIGIPGAPDAMPGEGALSSGPWLACGAQVGESGEAGLVVSLDGGWPTEQVPEEHAVLVSGGGETFLAWQDRRLQIRDPAVLVALGYRSVPPMPVSAAWLNALTAGPDLVAPEVTGQGKAGVPLGGEATRVGELFTVGTPGGATEQYLMRADGLAPVTDTQLALLLVDQRIAELNPDGPRPTTVAAVALAPEATVASSAELPRTPPRPVQGLDGTRELCVELSFDQERGTEGRLVTVSADRVAAARPTARDPQDGRMADRVQVPPGGGALVMGQSAPGVETGTVYLITDLGVKYPLGGDEVISALGFGQAARLPVPTTVLAMFPTGPALNSQAARTEETTP</sequence>
<dbReference type="NCBIfam" id="TIGR03919">
    <property type="entry name" value="T7SS_EccB"/>
    <property type="match status" value="1"/>
</dbReference>
<dbReference type="eggNOG" id="COG3266">
    <property type="taxonomic scope" value="Bacteria"/>
</dbReference>
<keyword evidence="3" id="KW-1185">Reference proteome</keyword>
<accession>A4X4V6</accession>
<evidence type="ECO:0000313" key="2">
    <source>
        <dbReference type="EMBL" id="ABP53906.1"/>
    </source>
</evidence>
<evidence type="ECO:0000256" key="1">
    <source>
        <dbReference type="SAM" id="Phobius"/>
    </source>
</evidence>
<dbReference type="InterPro" id="IPR044857">
    <property type="entry name" value="T7SS_EccB_R1"/>
</dbReference>
<keyword evidence="1" id="KW-0472">Membrane</keyword>
<dbReference type="Proteomes" id="UP000000235">
    <property type="component" value="Chromosome"/>
</dbReference>
<name>A4X4V6_SALTO</name>
<dbReference type="RefSeq" id="WP_011905338.1">
    <property type="nucleotide sequence ID" value="NC_009380.1"/>
</dbReference>